<reference evidence="2" key="1">
    <citation type="journal article" date="2020" name="Stud. Mycol.">
        <title>101 Dothideomycetes genomes: a test case for predicting lifestyles and emergence of pathogens.</title>
        <authorList>
            <person name="Haridas S."/>
            <person name="Albert R."/>
            <person name="Binder M."/>
            <person name="Bloem J."/>
            <person name="Labutti K."/>
            <person name="Salamov A."/>
            <person name="Andreopoulos B."/>
            <person name="Baker S."/>
            <person name="Barry K."/>
            <person name="Bills G."/>
            <person name="Bluhm B."/>
            <person name="Cannon C."/>
            <person name="Castanera R."/>
            <person name="Culley D."/>
            <person name="Daum C."/>
            <person name="Ezra D."/>
            <person name="Gonzalez J."/>
            <person name="Henrissat B."/>
            <person name="Kuo A."/>
            <person name="Liang C."/>
            <person name="Lipzen A."/>
            <person name="Lutzoni F."/>
            <person name="Magnuson J."/>
            <person name="Mondo S."/>
            <person name="Nolan M."/>
            <person name="Ohm R."/>
            <person name="Pangilinan J."/>
            <person name="Park H.-J."/>
            <person name="Ramirez L."/>
            <person name="Alfaro M."/>
            <person name="Sun H."/>
            <person name="Tritt A."/>
            <person name="Yoshinaga Y."/>
            <person name="Zwiers L.-H."/>
            <person name="Turgeon B."/>
            <person name="Goodwin S."/>
            <person name="Spatafora J."/>
            <person name="Crous P."/>
            <person name="Grigoriev I."/>
        </authorList>
    </citation>
    <scope>NUCLEOTIDE SEQUENCE</scope>
    <source>
        <strain evidence="2">CBS 627.86</strain>
    </source>
</reference>
<evidence type="ECO:0000313" key="2">
    <source>
        <dbReference type="EMBL" id="KAF2108789.1"/>
    </source>
</evidence>
<accession>A0A6A5YNF1</accession>
<keyword evidence="1" id="KW-1133">Transmembrane helix</keyword>
<name>A0A6A5YNF1_9PLEO</name>
<keyword evidence="1" id="KW-0812">Transmembrane</keyword>
<gene>
    <name evidence="2" type="ORF">BDV96DRAFT_605234</name>
</gene>
<sequence length="157" mass="16876">MDNIIRNTTAHIARWEFQGPQPTNTLNGGQIAGIAMGAIAVVGISIGLFIWGRKETIKSTDICDRLRSIEALLGVYCGAGSDIWNALFTSLSDMPAIVLPSAKRLTYNVAANVSEILARAHVETRGDRRGPIAGLAVGAAILLLLVIGLIMYYIKKR</sequence>
<keyword evidence="3" id="KW-1185">Reference proteome</keyword>
<organism evidence="2 3">
    <name type="scientific">Lophiotrema nucula</name>
    <dbReference type="NCBI Taxonomy" id="690887"/>
    <lineage>
        <taxon>Eukaryota</taxon>
        <taxon>Fungi</taxon>
        <taxon>Dikarya</taxon>
        <taxon>Ascomycota</taxon>
        <taxon>Pezizomycotina</taxon>
        <taxon>Dothideomycetes</taxon>
        <taxon>Pleosporomycetidae</taxon>
        <taxon>Pleosporales</taxon>
        <taxon>Lophiotremataceae</taxon>
        <taxon>Lophiotrema</taxon>
    </lineage>
</organism>
<proteinExistence type="predicted"/>
<dbReference type="EMBL" id="ML977345">
    <property type="protein sequence ID" value="KAF2108789.1"/>
    <property type="molecule type" value="Genomic_DNA"/>
</dbReference>
<dbReference type="AlphaFoldDB" id="A0A6A5YNF1"/>
<keyword evidence="1" id="KW-0472">Membrane</keyword>
<evidence type="ECO:0000256" key="1">
    <source>
        <dbReference type="SAM" id="Phobius"/>
    </source>
</evidence>
<dbReference type="Proteomes" id="UP000799770">
    <property type="component" value="Unassembled WGS sequence"/>
</dbReference>
<feature type="transmembrane region" description="Helical" evidence="1">
    <location>
        <begin position="31"/>
        <end position="51"/>
    </location>
</feature>
<protein>
    <submittedName>
        <fullName evidence="2">Uncharacterized protein</fullName>
    </submittedName>
</protein>
<evidence type="ECO:0000313" key="3">
    <source>
        <dbReference type="Proteomes" id="UP000799770"/>
    </source>
</evidence>
<feature type="transmembrane region" description="Helical" evidence="1">
    <location>
        <begin position="132"/>
        <end position="154"/>
    </location>
</feature>